<feature type="region of interest" description="Disordered" evidence="1">
    <location>
        <begin position="173"/>
        <end position="203"/>
    </location>
</feature>
<dbReference type="OrthoDB" id="675465at2759"/>
<accession>A0A3L6QPT4</accession>
<organism evidence="2 3">
    <name type="scientific">Panicum miliaceum</name>
    <name type="common">Proso millet</name>
    <name type="synonym">Broomcorn millet</name>
    <dbReference type="NCBI Taxonomy" id="4540"/>
    <lineage>
        <taxon>Eukaryota</taxon>
        <taxon>Viridiplantae</taxon>
        <taxon>Streptophyta</taxon>
        <taxon>Embryophyta</taxon>
        <taxon>Tracheophyta</taxon>
        <taxon>Spermatophyta</taxon>
        <taxon>Magnoliopsida</taxon>
        <taxon>Liliopsida</taxon>
        <taxon>Poales</taxon>
        <taxon>Poaceae</taxon>
        <taxon>PACMAD clade</taxon>
        <taxon>Panicoideae</taxon>
        <taxon>Panicodae</taxon>
        <taxon>Paniceae</taxon>
        <taxon>Panicinae</taxon>
        <taxon>Panicum</taxon>
        <taxon>Panicum sect. Panicum</taxon>
    </lineage>
</organism>
<proteinExistence type="predicted"/>
<dbReference type="EMBL" id="PQIB02000011">
    <property type="protein sequence ID" value="RLM85356.1"/>
    <property type="molecule type" value="Genomic_DNA"/>
</dbReference>
<evidence type="ECO:0000313" key="2">
    <source>
        <dbReference type="EMBL" id="RLM85356.1"/>
    </source>
</evidence>
<protein>
    <submittedName>
        <fullName evidence="2">Uncharacterized protein</fullName>
    </submittedName>
</protein>
<dbReference type="AlphaFoldDB" id="A0A3L6QPT4"/>
<keyword evidence="3" id="KW-1185">Reference proteome</keyword>
<comment type="caution">
    <text evidence="2">The sequence shown here is derived from an EMBL/GenBank/DDBJ whole genome shotgun (WGS) entry which is preliminary data.</text>
</comment>
<feature type="region of interest" description="Disordered" evidence="1">
    <location>
        <begin position="39"/>
        <end position="82"/>
    </location>
</feature>
<feature type="compositionally biased region" description="Basic and acidic residues" evidence="1">
    <location>
        <begin position="175"/>
        <end position="186"/>
    </location>
</feature>
<reference evidence="3" key="1">
    <citation type="journal article" date="2019" name="Nat. Commun.">
        <title>The genome of broomcorn millet.</title>
        <authorList>
            <person name="Zou C."/>
            <person name="Miki D."/>
            <person name="Li D."/>
            <person name="Tang Q."/>
            <person name="Xiao L."/>
            <person name="Rajput S."/>
            <person name="Deng P."/>
            <person name="Jia W."/>
            <person name="Huang R."/>
            <person name="Zhang M."/>
            <person name="Sun Y."/>
            <person name="Hu J."/>
            <person name="Fu X."/>
            <person name="Schnable P.S."/>
            <person name="Li F."/>
            <person name="Zhang H."/>
            <person name="Feng B."/>
            <person name="Zhu X."/>
            <person name="Liu R."/>
            <person name="Schnable J.C."/>
            <person name="Zhu J.-K."/>
            <person name="Zhang H."/>
        </authorList>
    </citation>
    <scope>NUCLEOTIDE SEQUENCE [LARGE SCALE GENOMIC DNA]</scope>
</reference>
<sequence length="231" mass="25757">MAPGRKPATRTQEPAGRAYTNPRFIFDKKIRDGTRCTAFAESEGSEQEEVNKDSQVAKGVRKNSSNQGRNISARGPRGSKRVDDMEAIVAEPEHDGQHKSSIDAISEVLPQSRKFLQNVGILSSSKSSTRVGVSLKVQELQAQLETEKQEKAELRLEMDSLKLQAQESELTMAKQSHEVDRLKDTIKSQAQQSEAAMAKQSEEIESLKKTVQDCSWFLRQMITFQGQVPPP</sequence>
<name>A0A3L6QPT4_PANMI</name>
<dbReference type="Proteomes" id="UP000275267">
    <property type="component" value="Unassembled WGS sequence"/>
</dbReference>
<gene>
    <name evidence="2" type="ORF">C2845_PM04G08890</name>
</gene>
<evidence type="ECO:0000256" key="1">
    <source>
        <dbReference type="SAM" id="MobiDB-lite"/>
    </source>
</evidence>
<evidence type="ECO:0000313" key="3">
    <source>
        <dbReference type="Proteomes" id="UP000275267"/>
    </source>
</evidence>
<feature type="region of interest" description="Disordered" evidence="1">
    <location>
        <begin position="1"/>
        <end position="23"/>
    </location>
</feature>